<dbReference type="GO" id="GO:0032259">
    <property type="term" value="P:methylation"/>
    <property type="evidence" value="ECO:0007669"/>
    <property type="project" value="UniProtKB-KW"/>
</dbReference>
<evidence type="ECO:0000256" key="2">
    <source>
        <dbReference type="ARBA" id="ARBA00022679"/>
    </source>
</evidence>
<evidence type="ECO:0000256" key="5">
    <source>
        <dbReference type="PROSITE-ProRule" id="PRU01016"/>
    </source>
</evidence>
<dbReference type="Gene3D" id="3.90.120.10">
    <property type="entry name" value="DNA Methylase, subunit A, domain 2"/>
    <property type="match status" value="1"/>
</dbReference>
<evidence type="ECO:0000256" key="1">
    <source>
        <dbReference type="ARBA" id="ARBA00022603"/>
    </source>
</evidence>
<keyword evidence="9" id="KW-1185">Reference proteome</keyword>
<accession>A0A3S0KCE8</accession>
<dbReference type="GO" id="GO:0009307">
    <property type="term" value="P:DNA restriction-modification system"/>
    <property type="evidence" value="ECO:0007669"/>
    <property type="project" value="UniProtKB-KW"/>
</dbReference>
<dbReference type="SUPFAM" id="SSF53335">
    <property type="entry name" value="S-adenosyl-L-methionine-dependent methyltransferases"/>
    <property type="match status" value="1"/>
</dbReference>
<dbReference type="PROSITE" id="PS00094">
    <property type="entry name" value="C5_MTASE_1"/>
    <property type="match status" value="1"/>
</dbReference>
<dbReference type="Proteomes" id="UP000276349">
    <property type="component" value="Unassembled WGS sequence"/>
</dbReference>
<evidence type="ECO:0000313" key="8">
    <source>
        <dbReference type="EMBL" id="RTQ87961.1"/>
    </source>
</evidence>
<dbReference type="EMBL" id="RXNR01000084">
    <property type="protein sequence ID" value="RTQ87961.1"/>
    <property type="molecule type" value="Genomic_DNA"/>
</dbReference>
<comment type="catalytic activity">
    <reaction evidence="7">
        <text>a 2'-deoxycytidine in DNA + S-adenosyl-L-methionine = a 5-methyl-2'-deoxycytidine in DNA + S-adenosyl-L-homocysteine + H(+)</text>
        <dbReference type="Rhea" id="RHEA:13681"/>
        <dbReference type="Rhea" id="RHEA-COMP:11369"/>
        <dbReference type="Rhea" id="RHEA-COMP:11370"/>
        <dbReference type="ChEBI" id="CHEBI:15378"/>
        <dbReference type="ChEBI" id="CHEBI:57856"/>
        <dbReference type="ChEBI" id="CHEBI:59789"/>
        <dbReference type="ChEBI" id="CHEBI:85452"/>
        <dbReference type="ChEBI" id="CHEBI:85454"/>
        <dbReference type="EC" id="2.1.1.37"/>
    </reaction>
</comment>
<dbReference type="GO" id="GO:0003886">
    <property type="term" value="F:DNA (cytosine-5-)-methyltransferase activity"/>
    <property type="evidence" value="ECO:0007669"/>
    <property type="project" value="UniProtKB-EC"/>
</dbReference>
<proteinExistence type="inferred from homology"/>
<protein>
    <recommendedName>
        <fullName evidence="7">Cytosine-specific methyltransferase</fullName>
        <ecNumber evidence="7">2.1.1.37</ecNumber>
    </recommendedName>
</protein>
<keyword evidence="3 5" id="KW-0949">S-adenosyl-L-methionine</keyword>
<organism evidence="8 9">
    <name type="scientific">Lysinibacillus telephonicus</name>
    <dbReference type="NCBI Taxonomy" id="1714840"/>
    <lineage>
        <taxon>Bacteria</taxon>
        <taxon>Bacillati</taxon>
        <taxon>Bacillota</taxon>
        <taxon>Bacilli</taxon>
        <taxon>Bacillales</taxon>
        <taxon>Bacillaceae</taxon>
        <taxon>Lysinibacillus</taxon>
    </lineage>
</organism>
<dbReference type="Gene3D" id="3.40.50.150">
    <property type="entry name" value="Vaccinia Virus protein VP39"/>
    <property type="match status" value="1"/>
</dbReference>
<reference evidence="8 9" key="1">
    <citation type="submission" date="2018-12" db="EMBL/GenBank/DDBJ databases">
        <authorList>
            <person name="Yu L."/>
        </authorList>
    </citation>
    <scope>NUCLEOTIDE SEQUENCE [LARGE SCALE GENOMIC DNA]</scope>
    <source>
        <strain evidence="8 9">S5H2222</strain>
    </source>
</reference>
<dbReference type="InterPro" id="IPR018117">
    <property type="entry name" value="C5_DNA_meth_AS"/>
</dbReference>
<dbReference type="InterPro" id="IPR050390">
    <property type="entry name" value="C5-Methyltransferase"/>
</dbReference>
<dbReference type="PANTHER" id="PTHR10629:SF52">
    <property type="entry name" value="DNA (CYTOSINE-5)-METHYLTRANSFERASE 1"/>
    <property type="match status" value="1"/>
</dbReference>
<dbReference type="AlphaFoldDB" id="A0A3S0KCE8"/>
<dbReference type="PROSITE" id="PS51679">
    <property type="entry name" value="SAM_MT_C5"/>
    <property type="match status" value="1"/>
</dbReference>
<evidence type="ECO:0000256" key="4">
    <source>
        <dbReference type="ARBA" id="ARBA00022747"/>
    </source>
</evidence>
<dbReference type="GO" id="GO:0044027">
    <property type="term" value="P:negative regulation of gene expression via chromosomal CpG island methylation"/>
    <property type="evidence" value="ECO:0007669"/>
    <property type="project" value="TreeGrafter"/>
</dbReference>
<sequence length="408" mass="47643">MKIIDLFAGAGGLSEGFRQEGYEIIAHVEMDKSACNTLKTREAFYYLKENVLLDIYINYLLKKITRDELYESIPQNILDRVIEAEISNKTIPKIFKQIDELIEGDTVDLIIGGPPCQAYSTAGISRDPNRMKNDPRNYFYRYYVRFLRKYQPKMFVFENVRGILTAQEGKVFQNIKRNMRNAGYKVDYRILNASEFGVSQFRERVIIIGWKHDLPFKYPEFNLNIDAPTIQTLFDDLPKIKAGESVNGEKQYIKDPHEAISDIRQKNWNILTQHVARANNQNDLNIYRLVVEAWNNEGKVLKYNELPEDLKTHKNTDTFLDRYKNIKYERLSHTIVAHISKDGHYYIHPDIEQNRSLTVREAARIQSFPDDFYFEDSRTAAFKQIGNAVPPLMAKEIAKKLKSTEFLL</sequence>
<dbReference type="NCBIfam" id="TIGR00675">
    <property type="entry name" value="dcm"/>
    <property type="match status" value="1"/>
</dbReference>
<dbReference type="GO" id="GO:0003677">
    <property type="term" value="F:DNA binding"/>
    <property type="evidence" value="ECO:0007669"/>
    <property type="project" value="TreeGrafter"/>
</dbReference>
<evidence type="ECO:0000313" key="9">
    <source>
        <dbReference type="Proteomes" id="UP000276349"/>
    </source>
</evidence>
<feature type="active site" evidence="5">
    <location>
        <position position="116"/>
    </location>
</feature>
<dbReference type="PRINTS" id="PR00105">
    <property type="entry name" value="C5METTRFRASE"/>
</dbReference>
<name>A0A3S0KCE8_9BACI</name>
<keyword evidence="4" id="KW-0680">Restriction system</keyword>
<evidence type="ECO:0000256" key="7">
    <source>
        <dbReference type="RuleBase" id="RU000417"/>
    </source>
</evidence>
<dbReference type="InterPro" id="IPR001525">
    <property type="entry name" value="C5_MeTfrase"/>
</dbReference>
<dbReference type="InterPro" id="IPR031303">
    <property type="entry name" value="C5_meth_CS"/>
</dbReference>
<dbReference type="PANTHER" id="PTHR10629">
    <property type="entry name" value="CYTOSINE-SPECIFIC METHYLTRANSFERASE"/>
    <property type="match status" value="1"/>
</dbReference>
<gene>
    <name evidence="8" type="ORF">EKG35_18360</name>
</gene>
<comment type="similarity">
    <text evidence="5 6">Belongs to the class I-like SAM-binding methyltransferase superfamily. C5-methyltransferase family.</text>
</comment>
<dbReference type="OrthoDB" id="9813719at2"/>
<keyword evidence="1 5" id="KW-0489">Methyltransferase</keyword>
<dbReference type="RefSeq" id="WP_126296001.1">
    <property type="nucleotide sequence ID" value="NZ_JAXUAO010000281.1"/>
</dbReference>
<dbReference type="EC" id="2.1.1.37" evidence="7"/>
<dbReference type="PROSITE" id="PS00095">
    <property type="entry name" value="C5_MTASE_2"/>
    <property type="match status" value="1"/>
</dbReference>
<evidence type="ECO:0000256" key="6">
    <source>
        <dbReference type="RuleBase" id="RU000416"/>
    </source>
</evidence>
<dbReference type="InterPro" id="IPR029063">
    <property type="entry name" value="SAM-dependent_MTases_sf"/>
</dbReference>
<dbReference type="Pfam" id="PF00145">
    <property type="entry name" value="DNA_methylase"/>
    <property type="match status" value="2"/>
</dbReference>
<keyword evidence="2 5" id="KW-0808">Transferase</keyword>
<evidence type="ECO:0000256" key="3">
    <source>
        <dbReference type="ARBA" id="ARBA00022691"/>
    </source>
</evidence>
<comment type="caution">
    <text evidence="8">The sequence shown here is derived from an EMBL/GenBank/DDBJ whole genome shotgun (WGS) entry which is preliminary data.</text>
</comment>